<organism evidence="1">
    <name type="scientific">candidate division WOR-3 bacterium</name>
    <dbReference type="NCBI Taxonomy" id="2052148"/>
    <lineage>
        <taxon>Bacteria</taxon>
        <taxon>Bacteria division WOR-3</taxon>
    </lineage>
</organism>
<dbReference type="Gene3D" id="2.70.70.10">
    <property type="entry name" value="Glucose Permease (Domain IIA)"/>
    <property type="match status" value="1"/>
</dbReference>
<dbReference type="CDD" id="cd12797">
    <property type="entry name" value="M23_peptidase"/>
    <property type="match status" value="1"/>
</dbReference>
<reference evidence="1" key="1">
    <citation type="journal article" date="2020" name="mSystems">
        <title>Genome- and Community-Level Interaction Insights into Carbon Utilization and Element Cycling Functions of Hydrothermarchaeota in Hydrothermal Sediment.</title>
        <authorList>
            <person name="Zhou Z."/>
            <person name="Liu Y."/>
            <person name="Xu W."/>
            <person name="Pan J."/>
            <person name="Luo Z.H."/>
            <person name="Li M."/>
        </authorList>
    </citation>
    <scope>NUCLEOTIDE SEQUENCE [LARGE SCALE GENOMIC DNA]</scope>
    <source>
        <strain evidence="1">SpSt-780</strain>
    </source>
</reference>
<proteinExistence type="predicted"/>
<dbReference type="AlphaFoldDB" id="A0A7C4U873"/>
<sequence length="447" mass="50346">MKFKLPILIFTMIIYSKICLAYPWPISPFTGPHPINAVFGEFRTPYGNGDYHFHYGVDIGASAGTEVYPVVNGRIPENNGIGPKNQEDGWVVVGNYRYVHIKLNNDLDAGDNCIAGVTLLGKVGAIDHPHLHFEEGIGIENKVNPLRVGGLDNYEDNANPSVYGGNNFMFYRQGTDIQFNTNTLWGKVDILVRAKDSQSNGSDNVGVYRIGYFIRGLQGEMSYGPVENIKFDNINGNVFNVYDRDLSNNSTYYYWVTNAPTQNRYLNTKLRFGGSWNGDDAYINAQAVLPDGKYRVWVMAYDIKGNGGDTITRHGAEYKDVLLDNFLPYVSKVEIKQEGEIRYEGEWSKNPLSYDLGTLFILKDYNFKRDKGLSFKIYFSEIMDTQKKPSLKVKFSDDRVKEVSEGNWESDTVYTATTNEDFIPDSVNGRATLEISNAYDLGGNENG</sequence>
<dbReference type="InterPro" id="IPR011055">
    <property type="entry name" value="Dup_hybrid_motif"/>
</dbReference>
<name>A0A7C4U873_UNCW3</name>
<dbReference type="SUPFAM" id="SSF51261">
    <property type="entry name" value="Duplicated hybrid motif"/>
    <property type="match status" value="1"/>
</dbReference>
<gene>
    <name evidence="1" type="ORF">ENV67_08385</name>
</gene>
<dbReference type="EMBL" id="DTHG01000101">
    <property type="protein sequence ID" value="HGW92536.1"/>
    <property type="molecule type" value="Genomic_DNA"/>
</dbReference>
<evidence type="ECO:0000313" key="1">
    <source>
        <dbReference type="EMBL" id="HGW92536.1"/>
    </source>
</evidence>
<protein>
    <submittedName>
        <fullName evidence="1">M23 family metallopeptidase</fullName>
    </submittedName>
</protein>
<accession>A0A7C4U873</accession>
<comment type="caution">
    <text evidence="1">The sequence shown here is derived from an EMBL/GenBank/DDBJ whole genome shotgun (WGS) entry which is preliminary data.</text>
</comment>